<evidence type="ECO:0000256" key="4">
    <source>
        <dbReference type="ARBA" id="ARBA00023163"/>
    </source>
</evidence>
<feature type="domain" description="HTH luxR-type" evidence="6">
    <location>
        <begin position="148"/>
        <end position="213"/>
    </location>
</feature>
<evidence type="ECO:0000313" key="8">
    <source>
        <dbReference type="EMBL" id="TDU63060.1"/>
    </source>
</evidence>
<reference evidence="8 9" key="1">
    <citation type="submission" date="2019-03" db="EMBL/GenBank/DDBJ databases">
        <title>Genomic Encyclopedia of Archaeal and Bacterial Type Strains, Phase II (KMG-II): from individual species to whole genera.</title>
        <authorList>
            <person name="Goeker M."/>
        </authorList>
    </citation>
    <scope>NUCLEOTIDE SEQUENCE [LARGE SCALE GENOMIC DNA]</scope>
    <source>
        <strain evidence="8 9">ATCC 25309</strain>
    </source>
</reference>
<evidence type="ECO:0000259" key="7">
    <source>
        <dbReference type="PROSITE" id="PS50110"/>
    </source>
</evidence>
<evidence type="ECO:0000256" key="5">
    <source>
        <dbReference type="PROSITE-ProRule" id="PRU00169"/>
    </source>
</evidence>
<dbReference type="Proteomes" id="UP000295662">
    <property type="component" value="Unassembled WGS sequence"/>
</dbReference>
<evidence type="ECO:0000256" key="2">
    <source>
        <dbReference type="ARBA" id="ARBA00023015"/>
    </source>
</evidence>
<dbReference type="InterPro" id="IPR039420">
    <property type="entry name" value="WalR-like"/>
</dbReference>
<dbReference type="InterPro" id="IPR000792">
    <property type="entry name" value="Tscrpt_reg_LuxR_C"/>
</dbReference>
<dbReference type="Pfam" id="PF00072">
    <property type="entry name" value="Response_reg"/>
    <property type="match status" value="1"/>
</dbReference>
<dbReference type="InterPro" id="IPR001789">
    <property type="entry name" value="Sig_transdc_resp-reg_receiver"/>
</dbReference>
<dbReference type="Gene3D" id="3.40.50.2300">
    <property type="match status" value="1"/>
</dbReference>
<keyword evidence="1 5" id="KW-0597">Phosphoprotein</keyword>
<evidence type="ECO:0000259" key="6">
    <source>
        <dbReference type="PROSITE" id="PS50043"/>
    </source>
</evidence>
<dbReference type="RefSeq" id="WP_166647445.1">
    <property type="nucleotide sequence ID" value="NZ_SOCA01000017.1"/>
</dbReference>
<keyword evidence="2" id="KW-0805">Transcription regulation</keyword>
<dbReference type="GO" id="GO:0000160">
    <property type="term" value="P:phosphorelay signal transduction system"/>
    <property type="evidence" value="ECO:0007669"/>
    <property type="project" value="InterPro"/>
</dbReference>
<dbReference type="PROSITE" id="PS50043">
    <property type="entry name" value="HTH_LUXR_2"/>
    <property type="match status" value="1"/>
</dbReference>
<evidence type="ECO:0000313" key="9">
    <source>
        <dbReference type="Proteomes" id="UP000295662"/>
    </source>
</evidence>
<dbReference type="SUPFAM" id="SSF46894">
    <property type="entry name" value="C-terminal effector domain of the bipartite response regulators"/>
    <property type="match status" value="1"/>
</dbReference>
<dbReference type="EMBL" id="SOCA01000017">
    <property type="protein sequence ID" value="TDU63060.1"/>
    <property type="molecule type" value="Genomic_DNA"/>
</dbReference>
<dbReference type="Pfam" id="PF00196">
    <property type="entry name" value="GerE"/>
    <property type="match status" value="1"/>
</dbReference>
<sequence length="215" mass="23349">MANPGKTRVLIVDAEPASRLGLMQLIKEKSSLCVCGDVDSLSGARRWCEQGEPDLVLVDLAMGDGFTFIKELRRWHAGARVVVFTALEDALTVQRAFQAGASGYVTRRDPLTALMVALEGAVRGERHIGPRVEHVMLNTLACGEMELRGNAEAGLSNREREVLRLLGRGLSTRELAQELGVSVKTVETHCHRIKEKLKLGSAGALRRHAALCGEG</sequence>
<proteinExistence type="predicted"/>
<accession>A0A4V3FDY7</accession>
<comment type="caution">
    <text evidence="8">The sequence shown here is derived from an EMBL/GenBank/DDBJ whole genome shotgun (WGS) entry which is preliminary data.</text>
</comment>
<dbReference type="CDD" id="cd06170">
    <property type="entry name" value="LuxR_C_like"/>
    <property type="match status" value="1"/>
</dbReference>
<dbReference type="SMART" id="SM00448">
    <property type="entry name" value="REC"/>
    <property type="match status" value="1"/>
</dbReference>
<dbReference type="CDD" id="cd17535">
    <property type="entry name" value="REC_NarL-like"/>
    <property type="match status" value="1"/>
</dbReference>
<dbReference type="PANTHER" id="PTHR43214">
    <property type="entry name" value="TWO-COMPONENT RESPONSE REGULATOR"/>
    <property type="match status" value="1"/>
</dbReference>
<feature type="domain" description="Response regulatory" evidence="7">
    <location>
        <begin position="8"/>
        <end position="122"/>
    </location>
</feature>
<dbReference type="AlphaFoldDB" id="A0A4V3FDY7"/>
<dbReference type="PRINTS" id="PR00038">
    <property type="entry name" value="HTHLUXR"/>
</dbReference>
<keyword evidence="3" id="KW-0238">DNA-binding</keyword>
<evidence type="ECO:0000256" key="1">
    <source>
        <dbReference type="ARBA" id="ARBA00022553"/>
    </source>
</evidence>
<name>A0A4V3FDY7_9BACT</name>
<gene>
    <name evidence="8" type="ORF">EI77_04581</name>
</gene>
<organism evidence="8 9">
    <name type="scientific">Prosthecobacter fusiformis</name>
    <dbReference type="NCBI Taxonomy" id="48464"/>
    <lineage>
        <taxon>Bacteria</taxon>
        <taxon>Pseudomonadati</taxon>
        <taxon>Verrucomicrobiota</taxon>
        <taxon>Verrucomicrobiia</taxon>
        <taxon>Verrucomicrobiales</taxon>
        <taxon>Verrucomicrobiaceae</taxon>
        <taxon>Prosthecobacter</taxon>
    </lineage>
</organism>
<dbReference type="PANTHER" id="PTHR43214:SF41">
    <property type="entry name" value="NITRATE_NITRITE RESPONSE REGULATOR PROTEIN NARP"/>
    <property type="match status" value="1"/>
</dbReference>
<evidence type="ECO:0000256" key="3">
    <source>
        <dbReference type="ARBA" id="ARBA00023125"/>
    </source>
</evidence>
<keyword evidence="4" id="KW-0804">Transcription</keyword>
<dbReference type="SUPFAM" id="SSF52172">
    <property type="entry name" value="CheY-like"/>
    <property type="match status" value="1"/>
</dbReference>
<keyword evidence="9" id="KW-1185">Reference proteome</keyword>
<dbReference type="InterPro" id="IPR016032">
    <property type="entry name" value="Sig_transdc_resp-reg_C-effctor"/>
</dbReference>
<dbReference type="PROSITE" id="PS50110">
    <property type="entry name" value="RESPONSE_REGULATORY"/>
    <property type="match status" value="1"/>
</dbReference>
<dbReference type="InterPro" id="IPR011006">
    <property type="entry name" value="CheY-like_superfamily"/>
</dbReference>
<feature type="modified residue" description="4-aspartylphosphate" evidence="5">
    <location>
        <position position="59"/>
    </location>
</feature>
<dbReference type="InterPro" id="IPR058245">
    <property type="entry name" value="NreC/VraR/RcsB-like_REC"/>
</dbReference>
<protein>
    <submittedName>
        <fullName evidence="8">LuxR family two component transcriptional regulator</fullName>
    </submittedName>
</protein>
<dbReference type="SMART" id="SM00421">
    <property type="entry name" value="HTH_LUXR"/>
    <property type="match status" value="1"/>
</dbReference>
<dbReference type="GO" id="GO:0003677">
    <property type="term" value="F:DNA binding"/>
    <property type="evidence" value="ECO:0007669"/>
    <property type="project" value="UniProtKB-KW"/>
</dbReference>
<dbReference type="GO" id="GO:0006355">
    <property type="term" value="P:regulation of DNA-templated transcription"/>
    <property type="evidence" value="ECO:0007669"/>
    <property type="project" value="InterPro"/>
</dbReference>